<dbReference type="HOGENOM" id="CLU_1360539_0_0_1"/>
<accession>A0A0D0AP64</accession>
<dbReference type="Proteomes" id="UP000053593">
    <property type="component" value="Unassembled WGS sequence"/>
</dbReference>
<reference evidence="1 2" key="1">
    <citation type="submission" date="2014-04" db="EMBL/GenBank/DDBJ databases">
        <title>Evolutionary Origins and Diversification of the Mycorrhizal Mutualists.</title>
        <authorList>
            <consortium name="DOE Joint Genome Institute"/>
            <consortium name="Mycorrhizal Genomics Consortium"/>
            <person name="Kohler A."/>
            <person name="Kuo A."/>
            <person name="Nagy L.G."/>
            <person name="Floudas D."/>
            <person name="Copeland A."/>
            <person name="Barry K.W."/>
            <person name="Cichocki N."/>
            <person name="Veneault-Fourrey C."/>
            <person name="LaButti K."/>
            <person name="Lindquist E.A."/>
            <person name="Lipzen A."/>
            <person name="Lundell T."/>
            <person name="Morin E."/>
            <person name="Murat C."/>
            <person name="Riley R."/>
            <person name="Ohm R."/>
            <person name="Sun H."/>
            <person name="Tunlid A."/>
            <person name="Henrissat B."/>
            <person name="Grigoriev I.V."/>
            <person name="Hibbett D.S."/>
            <person name="Martin F."/>
        </authorList>
    </citation>
    <scope>NUCLEOTIDE SEQUENCE [LARGE SCALE GENOMIC DNA]</scope>
    <source>
        <strain evidence="1 2">FD-317 M1</strain>
    </source>
</reference>
<dbReference type="AlphaFoldDB" id="A0A0D0AP64"/>
<dbReference type="OrthoDB" id="3361414at2759"/>
<proteinExistence type="predicted"/>
<gene>
    <name evidence="1" type="ORF">GYMLUDRAFT_64516</name>
</gene>
<organism evidence="1 2">
    <name type="scientific">Collybiopsis luxurians FD-317 M1</name>
    <dbReference type="NCBI Taxonomy" id="944289"/>
    <lineage>
        <taxon>Eukaryota</taxon>
        <taxon>Fungi</taxon>
        <taxon>Dikarya</taxon>
        <taxon>Basidiomycota</taxon>
        <taxon>Agaricomycotina</taxon>
        <taxon>Agaricomycetes</taxon>
        <taxon>Agaricomycetidae</taxon>
        <taxon>Agaricales</taxon>
        <taxon>Marasmiineae</taxon>
        <taxon>Omphalotaceae</taxon>
        <taxon>Collybiopsis</taxon>
        <taxon>Collybiopsis luxurians</taxon>
    </lineage>
</organism>
<evidence type="ECO:0000313" key="2">
    <source>
        <dbReference type="Proteomes" id="UP000053593"/>
    </source>
</evidence>
<name>A0A0D0AP64_9AGAR</name>
<keyword evidence="2" id="KW-1185">Reference proteome</keyword>
<sequence>MGSPPSSSPYHFLAPLLNTDRMTYEIATGRPIYLSSPSNVYMQAPFALGPLYHYHTGTSSNLTSPSWGECVPSPFPGYSDPGEPTRSILLCRIQQSEQNKISSLASKLCLTIKEAEVCMKPSSLSDTAIRAKEEFGPRIQALSGDNGGRGKKSSGLASKPGINATVVCASQSNGFALRPVSKPHKIVGFTWPRKYENGKAI</sequence>
<protein>
    <submittedName>
        <fullName evidence="1">Uncharacterized protein</fullName>
    </submittedName>
</protein>
<dbReference type="EMBL" id="KN834850">
    <property type="protein sequence ID" value="KIK52015.1"/>
    <property type="molecule type" value="Genomic_DNA"/>
</dbReference>
<evidence type="ECO:0000313" key="1">
    <source>
        <dbReference type="EMBL" id="KIK52015.1"/>
    </source>
</evidence>